<organism evidence="3 4">
    <name type="scientific">Centaurea solstitialis</name>
    <name type="common">yellow star-thistle</name>
    <dbReference type="NCBI Taxonomy" id="347529"/>
    <lineage>
        <taxon>Eukaryota</taxon>
        <taxon>Viridiplantae</taxon>
        <taxon>Streptophyta</taxon>
        <taxon>Embryophyta</taxon>
        <taxon>Tracheophyta</taxon>
        <taxon>Spermatophyta</taxon>
        <taxon>Magnoliopsida</taxon>
        <taxon>eudicotyledons</taxon>
        <taxon>Gunneridae</taxon>
        <taxon>Pentapetalae</taxon>
        <taxon>asterids</taxon>
        <taxon>campanulids</taxon>
        <taxon>Asterales</taxon>
        <taxon>Asteraceae</taxon>
        <taxon>Carduoideae</taxon>
        <taxon>Cardueae</taxon>
        <taxon>Centaureinae</taxon>
        <taxon>Centaurea</taxon>
    </lineage>
</organism>
<evidence type="ECO:0000256" key="1">
    <source>
        <dbReference type="ARBA" id="ARBA00005679"/>
    </source>
</evidence>
<dbReference type="PANTHER" id="PTHR13234">
    <property type="entry name" value="GAMMA-INTERFERON INDUCIBLE LYSOSOMAL THIOL REDUCTASE GILT"/>
    <property type="match status" value="1"/>
</dbReference>
<protein>
    <submittedName>
        <fullName evidence="3">Uncharacterized protein</fullName>
    </submittedName>
</protein>
<keyword evidence="4" id="KW-1185">Reference proteome</keyword>
<comment type="caution">
    <text evidence="3">The sequence shown here is derived from an EMBL/GenBank/DDBJ whole genome shotgun (WGS) entry which is preliminary data.</text>
</comment>
<dbReference type="AlphaFoldDB" id="A0AA38SUN2"/>
<evidence type="ECO:0000256" key="2">
    <source>
        <dbReference type="ARBA" id="ARBA00023180"/>
    </source>
</evidence>
<sequence>MVLLQIKLNEIDVFKDCRITDNQTLQHLWWSLDVSKHQRKAMASCHKMLVVLIFLLAMAKSFGVEDKVKVSLFYESLCPYCANFIVNQLGKALFQQNLISIVDLKMVPWGNTQFASNNAWICQHGPDECVINMVEACAINLLPQTELKFKLIECIENLDLQGRHGEWKSCIKMNPKPIMDCYQTRMGVDFELKFADDTNRLNPPHRFVPWVLVDNKPLEEDYQNFVAYICKAYKGRNKPEACRQHVLETSYLKEANSSHHDQDQDLTEYVLETTDLDLKRRSPEDIKIILKEPSVTSKK</sequence>
<accession>A0AA38SUN2</accession>
<dbReference type="Proteomes" id="UP001172457">
    <property type="component" value="Chromosome 6"/>
</dbReference>
<comment type="similarity">
    <text evidence="1">Belongs to the GILT family.</text>
</comment>
<dbReference type="PANTHER" id="PTHR13234:SF48">
    <property type="entry name" value="GAMMA INTERFERON RESPONSIVE LYSOSOMAL THIOL (GILT) REDUCTASE FAMILY PROTEIN"/>
    <property type="match status" value="1"/>
</dbReference>
<dbReference type="GO" id="GO:0016671">
    <property type="term" value="F:oxidoreductase activity, acting on a sulfur group of donors, disulfide as acceptor"/>
    <property type="evidence" value="ECO:0007669"/>
    <property type="project" value="InterPro"/>
</dbReference>
<reference evidence="3" key="1">
    <citation type="submission" date="2023-03" db="EMBL/GenBank/DDBJ databases">
        <title>Chromosome-scale reference genome and RAD-based genetic map of yellow starthistle (Centaurea solstitialis) reveal putative structural variation and QTLs associated with invader traits.</title>
        <authorList>
            <person name="Reatini B."/>
            <person name="Cang F.A."/>
            <person name="Jiang Q."/>
            <person name="Mckibben M.T.W."/>
            <person name="Barker M.S."/>
            <person name="Rieseberg L.H."/>
            <person name="Dlugosch K.M."/>
        </authorList>
    </citation>
    <scope>NUCLEOTIDE SEQUENCE</scope>
    <source>
        <strain evidence="3">CAN-66</strain>
        <tissue evidence="3">Leaf</tissue>
    </source>
</reference>
<dbReference type="Pfam" id="PF03227">
    <property type="entry name" value="GILT"/>
    <property type="match status" value="1"/>
</dbReference>
<proteinExistence type="inferred from homology"/>
<keyword evidence="2" id="KW-0325">Glycoprotein</keyword>
<evidence type="ECO:0000313" key="4">
    <source>
        <dbReference type="Proteomes" id="UP001172457"/>
    </source>
</evidence>
<dbReference type="EMBL" id="JARYMX010000006">
    <property type="protein sequence ID" value="KAJ9545238.1"/>
    <property type="molecule type" value="Genomic_DNA"/>
</dbReference>
<evidence type="ECO:0000313" key="3">
    <source>
        <dbReference type="EMBL" id="KAJ9545238.1"/>
    </source>
</evidence>
<dbReference type="InterPro" id="IPR004911">
    <property type="entry name" value="Interferon-induced_GILT"/>
</dbReference>
<name>A0AA38SUN2_9ASTR</name>
<gene>
    <name evidence="3" type="ORF">OSB04_024945</name>
</gene>